<dbReference type="Pfam" id="PF01312">
    <property type="entry name" value="Bac_export_2"/>
    <property type="match status" value="1"/>
</dbReference>
<dbReference type="Proteomes" id="UP000092931">
    <property type="component" value="Chromosome"/>
</dbReference>
<evidence type="ECO:0000256" key="3">
    <source>
        <dbReference type="ARBA" id="ARBA00021622"/>
    </source>
</evidence>
<evidence type="ECO:0000256" key="1">
    <source>
        <dbReference type="ARBA" id="ARBA00004651"/>
    </source>
</evidence>
<dbReference type="EMBL" id="CP014673">
    <property type="protein sequence ID" value="ANX00573.1"/>
    <property type="molecule type" value="Genomic_DNA"/>
</dbReference>
<dbReference type="Gene3D" id="3.40.1690.10">
    <property type="entry name" value="secretion proteins EscU"/>
    <property type="match status" value="1"/>
</dbReference>
<evidence type="ECO:0000256" key="12">
    <source>
        <dbReference type="RuleBase" id="RU364091"/>
    </source>
</evidence>
<feature type="transmembrane region" description="Helical" evidence="12">
    <location>
        <begin position="120"/>
        <end position="141"/>
    </location>
</feature>
<comment type="subcellular location">
    <subcellularLocation>
        <location evidence="1">Cell membrane</location>
        <topology evidence="1">Multi-pass membrane protein</topology>
    </subcellularLocation>
</comment>
<dbReference type="GO" id="GO:0009306">
    <property type="term" value="P:protein secretion"/>
    <property type="evidence" value="ECO:0007669"/>
    <property type="project" value="InterPro"/>
</dbReference>
<dbReference type="PANTHER" id="PTHR30531:SF12">
    <property type="entry name" value="FLAGELLAR BIOSYNTHETIC PROTEIN FLHB"/>
    <property type="match status" value="1"/>
</dbReference>
<evidence type="ECO:0000256" key="4">
    <source>
        <dbReference type="ARBA" id="ARBA00022448"/>
    </source>
</evidence>
<comment type="similarity">
    <text evidence="2 12">Belongs to the type III secretion exporter family.</text>
</comment>
<dbReference type="PANTHER" id="PTHR30531">
    <property type="entry name" value="FLAGELLAR BIOSYNTHETIC PROTEIN FLHB"/>
    <property type="match status" value="1"/>
</dbReference>
<keyword evidence="10 12" id="KW-0472">Membrane</keyword>
<dbReference type="RefSeq" id="WP_065820565.1">
    <property type="nucleotide sequence ID" value="NZ_CP014673.1"/>
</dbReference>
<feature type="transmembrane region" description="Helical" evidence="12">
    <location>
        <begin position="162"/>
        <end position="186"/>
    </location>
</feature>
<dbReference type="GO" id="GO:0044780">
    <property type="term" value="P:bacterial-type flagellum assembly"/>
    <property type="evidence" value="ECO:0007669"/>
    <property type="project" value="InterPro"/>
</dbReference>
<keyword evidence="7 12" id="KW-1005">Bacterial flagellum biogenesis</keyword>
<evidence type="ECO:0000313" key="14">
    <source>
        <dbReference type="Proteomes" id="UP000092931"/>
    </source>
</evidence>
<dbReference type="AlphaFoldDB" id="A0A1B1YIJ3"/>
<keyword evidence="11 12" id="KW-1006">Bacterial flagellum protein export</keyword>
<evidence type="ECO:0000256" key="8">
    <source>
        <dbReference type="ARBA" id="ARBA00022927"/>
    </source>
</evidence>
<name>A0A1B1YIJ3_THEST</name>
<dbReference type="PRINTS" id="PR00950">
    <property type="entry name" value="TYPE3IMSPROT"/>
</dbReference>
<protein>
    <recommendedName>
        <fullName evidence="3 12">Flagellar biosynthetic protein FlhB</fullName>
    </recommendedName>
</protein>
<evidence type="ECO:0000256" key="10">
    <source>
        <dbReference type="ARBA" id="ARBA00023136"/>
    </source>
</evidence>
<dbReference type="SUPFAM" id="SSF160544">
    <property type="entry name" value="EscU C-terminal domain-like"/>
    <property type="match status" value="1"/>
</dbReference>
<dbReference type="NCBIfam" id="TIGR00328">
    <property type="entry name" value="flhB"/>
    <property type="match status" value="1"/>
</dbReference>
<keyword evidence="6 12" id="KW-0812">Transmembrane</keyword>
<keyword evidence="5 12" id="KW-1003">Cell membrane</keyword>
<evidence type="ECO:0000256" key="2">
    <source>
        <dbReference type="ARBA" id="ARBA00010690"/>
    </source>
</evidence>
<organism evidence="13 14">
    <name type="scientific">Thermoclostridium stercorarium subsp. leptospartum DSM 9219</name>
    <dbReference type="NCBI Taxonomy" id="1346611"/>
    <lineage>
        <taxon>Bacteria</taxon>
        <taxon>Bacillati</taxon>
        <taxon>Bacillota</taxon>
        <taxon>Clostridia</taxon>
        <taxon>Eubacteriales</taxon>
        <taxon>Oscillospiraceae</taxon>
        <taxon>Thermoclostridium</taxon>
    </lineage>
</organism>
<dbReference type="FunFam" id="3.40.1690.10:FF:000001">
    <property type="entry name" value="Flagellar biosynthetic protein FlhB"/>
    <property type="match status" value="1"/>
</dbReference>
<proteinExistence type="inferred from homology"/>
<dbReference type="InterPro" id="IPR006135">
    <property type="entry name" value="T3SS_substrate_exporter"/>
</dbReference>
<dbReference type="GO" id="GO:0005886">
    <property type="term" value="C:plasma membrane"/>
    <property type="evidence" value="ECO:0007669"/>
    <property type="project" value="UniProtKB-SubCell"/>
</dbReference>
<dbReference type="InterPro" id="IPR006136">
    <property type="entry name" value="FlhB"/>
</dbReference>
<feature type="transmembrane region" description="Helical" evidence="12">
    <location>
        <begin position="51"/>
        <end position="69"/>
    </location>
</feature>
<keyword evidence="13" id="KW-0969">Cilium</keyword>
<keyword evidence="13" id="KW-0966">Cell projection</keyword>
<evidence type="ECO:0000313" key="13">
    <source>
        <dbReference type="EMBL" id="ANX00573.1"/>
    </source>
</evidence>
<dbReference type="InterPro" id="IPR029025">
    <property type="entry name" value="T3SS_substrate_exporter_C"/>
</dbReference>
<keyword evidence="4 12" id="KW-0813">Transport</keyword>
<reference evidence="13 14" key="1">
    <citation type="submission" date="2016-02" db="EMBL/GenBank/DDBJ databases">
        <title>Comparison of Clostridium stercorarium subspecies using comparative genomics and transcriptomics.</title>
        <authorList>
            <person name="Schellenberg J."/>
            <person name="Thallinger G."/>
            <person name="Levin D.B."/>
            <person name="Zhang X."/>
            <person name="Alvare G."/>
            <person name="Fristensky B."/>
            <person name="Sparling R."/>
        </authorList>
    </citation>
    <scope>NUCLEOTIDE SEQUENCE [LARGE SCALE GENOMIC DNA]</scope>
    <source>
        <strain evidence="13 14">DSM 9219</strain>
    </source>
</reference>
<keyword evidence="8 12" id="KW-0653">Protein transport</keyword>
<accession>A0A1B1YIJ3</accession>
<comment type="function">
    <text evidence="12">Required for formation of the rod structure in the basal body of the flagellar apparatus. Together with FliI and FliH, may constitute the export apparatus of flagellin.</text>
</comment>
<dbReference type="Gene3D" id="6.10.250.2080">
    <property type="match status" value="1"/>
</dbReference>
<evidence type="ECO:0000256" key="6">
    <source>
        <dbReference type="ARBA" id="ARBA00022692"/>
    </source>
</evidence>
<evidence type="ECO:0000256" key="9">
    <source>
        <dbReference type="ARBA" id="ARBA00022989"/>
    </source>
</evidence>
<gene>
    <name evidence="12" type="primary">flhB</name>
    <name evidence="13" type="ORF">CSTERLE_02670</name>
</gene>
<evidence type="ECO:0000256" key="11">
    <source>
        <dbReference type="ARBA" id="ARBA00023225"/>
    </source>
</evidence>
<sequence>MRSAGSKKFTAQFSKSRVPIRVNLQLFADSQKTEKATPKRRKDARKKGQVLYSREISSALVLLFVFLTIKALKEFIYNQTSALFRASMNLAINFNAGSINEIMGLLGLTMLQLLKIVGPFFAVSLVAGVGSSYAQVGSLFTTEPLKPKLSRINPINGVKRIFSLRGLIELLKAILKIIIIGVVAWKSIQAETNNIARLMNLDLLQAAGYIVSTSINVAIKICLCMVAIAVLDFLYQWWQYERDLRMTKQEVKEEYKETEGNPETKQRIRSKMREISTRRMLSEVPKADVVITNPTHYAVAILYDADKAPAPVVIAKGQDYIAMRIKEVAKEHGVEIVENREVAQALYKNVEIGQQIPPELYQAVAEILAFVYRLKGKAPAQA</sequence>
<keyword evidence="13" id="KW-0282">Flagellum</keyword>
<evidence type="ECO:0000256" key="5">
    <source>
        <dbReference type="ARBA" id="ARBA00022475"/>
    </source>
</evidence>
<evidence type="ECO:0000256" key="7">
    <source>
        <dbReference type="ARBA" id="ARBA00022795"/>
    </source>
</evidence>
<keyword evidence="9 12" id="KW-1133">Transmembrane helix</keyword>
<feature type="transmembrane region" description="Helical" evidence="12">
    <location>
        <begin position="206"/>
        <end position="235"/>
    </location>
</feature>